<evidence type="ECO:0000256" key="1">
    <source>
        <dbReference type="SAM" id="MobiDB-lite"/>
    </source>
</evidence>
<reference evidence="3" key="1">
    <citation type="journal article" date="2019" name="Int. J. Syst. Evol. Microbiol.">
        <title>The Global Catalogue of Microorganisms (GCM) 10K type strain sequencing project: providing services to taxonomists for standard genome sequencing and annotation.</title>
        <authorList>
            <consortium name="The Broad Institute Genomics Platform"/>
            <consortium name="The Broad Institute Genome Sequencing Center for Infectious Disease"/>
            <person name="Wu L."/>
            <person name="Ma J."/>
        </authorList>
    </citation>
    <scope>NUCLEOTIDE SEQUENCE [LARGE SCALE GENOMIC DNA]</scope>
    <source>
        <strain evidence="3">JCM 18015</strain>
    </source>
</reference>
<keyword evidence="3" id="KW-1185">Reference proteome</keyword>
<dbReference type="EMBL" id="BAABHW010000001">
    <property type="protein sequence ID" value="GAA5067667.1"/>
    <property type="molecule type" value="Genomic_DNA"/>
</dbReference>
<evidence type="ECO:0000313" key="3">
    <source>
        <dbReference type="Proteomes" id="UP001499910"/>
    </source>
</evidence>
<evidence type="ECO:0000313" key="2">
    <source>
        <dbReference type="EMBL" id="GAA5067667.1"/>
    </source>
</evidence>
<comment type="caution">
    <text evidence="2">The sequence shown here is derived from an EMBL/GenBank/DDBJ whole genome shotgun (WGS) entry which is preliminary data.</text>
</comment>
<feature type="region of interest" description="Disordered" evidence="1">
    <location>
        <begin position="48"/>
        <end position="92"/>
    </location>
</feature>
<protein>
    <submittedName>
        <fullName evidence="2">Uncharacterized protein</fullName>
    </submittedName>
</protein>
<accession>A0ABP9L1A0</accession>
<gene>
    <name evidence="2" type="ORF">GCM10023209_07540</name>
</gene>
<sequence>MSELISAPRAPQMERTNSGVAMTNQTVSGIIARCIAFSTVRRRGSRLRSALSGRGGGDVSVSVMGQSRATARESFGKKNPGNQGRRGRCPKM</sequence>
<organism evidence="2 3">
    <name type="scientific">[Roseibacterium] beibuensis</name>
    <dbReference type="NCBI Taxonomy" id="1193142"/>
    <lineage>
        <taxon>Bacteria</taxon>
        <taxon>Pseudomonadati</taxon>
        <taxon>Pseudomonadota</taxon>
        <taxon>Alphaproteobacteria</taxon>
        <taxon>Rhodobacterales</taxon>
        <taxon>Roseobacteraceae</taxon>
        <taxon>Roseicyclus</taxon>
    </lineage>
</organism>
<dbReference type="Proteomes" id="UP001499910">
    <property type="component" value="Unassembled WGS sequence"/>
</dbReference>
<name>A0ABP9L1A0_9RHOB</name>
<proteinExistence type="predicted"/>